<dbReference type="InterPro" id="IPR000843">
    <property type="entry name" value="HTH_LacI"/>
</dbReference>
<dbReference type="PROSITE" id="PS50932">
    <property type="entry name" value="HTH_LACI_2"/>
    <property type="match status" value="1"/>
</dbReference>
<dbReference type="RefSeq" id="WP_315607394.1">
    <property type="nucleotide sequence ID" value="NZ_CP130318.1"/>
</dbReference>
<dbReference type="AlphaFoldDB" id="A0AA96LGU8"/>
<dbReference type="CDD" id="cd01392">
    <property type="entry name" value="HTH_LacI"/>
    <property type="match status" value="1"/>
</dbReference>
<evidence type="ECO:0000256" key="2">
    <source>
        <dbReference type="ARBA" id="ARBA00023015"/>
    </source>
</evidence>
<name>A0AA96LGU8_9BACL</name>
<dbReference type="PROSITE" id="PS00356">
    <property type="entry name" value="HTH_LACI_1"/>
    <property type="match status" value="1"/>
</dbReference>
<dbReference type="Gene3D" id="3.40.50.2300">
    <property type="match status" value="2"/>
</dbReference>
<evidence type="ECO:0000256" key="3">
    <source>
        <dbReference type="ARBA" id="ARBA00023125"/>
    </source>
</evidence>
<dbReference type="Pfam" id="PF00356">
    <property type="entry name" value="LacI"/>
    <property type="match status" value="1"/>
</dbReference>
<dbReference type="GO" id="GO:0003700">
    <property type="term" value="F:DNA-binding transcription factor activity"/>
    <property type="evidence" value="ECO:0007669"/>
    <property type="project" value="TreeGrafter"/>
</dbReference>
<keyword evidence="1" id="KW-0678">Repressor</keyword>
<protein>
    <submittedName>
        <fullName evidence="6">LacI family DNA-binding transcriptional regulator</fullName>
    </submittedName>
</protein>
<proteinExistence type="predicted"/>
<sequence>MSVTIKDIAKRANVSHTTVSRALNDSPLINQETKDRIKALAEQMNYTPNFSAKSLVLDRSYNVGLFFSTLETGTSAGFFHDTVRGVNSVIKDEYNLVVKGIDDYAGGFPRITRKSFDGIILMSQSEQDDAFIRYVTGIGIPLVVLNRELVGVKAANILSDERKGAFRMTEYLIAMGHTRIAVLEGKAGFRSSQERLNGVKDALQANGLPFTPSYSVKGAYTMESGYKAMKKLLKAEPLPTAVFCFNDDMAVGAIRAIEEHGLRVPKDISVSGFDDNLFSGYLFPALTTVKRPIESISREGASMLLRLMGRQEMPDDPVFMHTELVERESVRRIEQGE</sequence>
<dbReference type="PRINTS" id="PR00036">
    <property type="entry name" value="HTHLACI"/>
</dbReference>
<dbReference type="Proteomes" id="UP001305702">
    <property type="component" value="Chromosome"/>
</dbReference>
<dbReference type="SUPFAM" id="SSF47413">
    <property type="entry name" value="lambda repressor-like DNA-binding domains"/>
    <property type="match status" value="1"/>
</dbReference>
<dbReference type="SMART" id="SM00354">
    <property type="entry name" value="HTH_LACI"/>
    <property type="match status" value="1"/>
</dbReference>
<dbReference type="KEGG" id="paun:MJA45_11525"/>
<evidence type="ECO:0000256" key="4">
    <source>
        <dbReference type="ARBA" id="ARBA00023163"/>
    </source>
</evidence>
<dbReference type="PANTHER" id="PTHR30146">
    <property type="entry name" value="LACI-RELATED TRANSCRIPTIONAL REPRESSOR"/>
    <property type="match status" value="1"/>
</dbReference>
<accession>A0AA96LGU8</accession>
<dbReference type="GO" id="GO:0000976">
    <property type="term" value="F:transcription cis-regulatory region binding"/>
    <property type="evidence" value="ECO:0007669"/>
    <property type="project" value="TreeGrafter"/>
</dbReference>
<dbReference type="Pfam" id="PF13377">
    <property type="entry name" value="Peripla_BP_3"/>
    <property type="match status" value="1"/>
</dbReference>
<dbReference type="PANTHER" id="PTHR30146:SF148">
    <property type="entry name" value="HTH-TYPE TRANSCRIPTIONAL REPRESSOR PURR-RELATED"/>
    <property type="match status" value="1"/>
</dbReference>
<reference evidence="6 7" key="1">
    <citation type="submission" date="2022-02" db="EMBL/GenBank/DDBJ databases">
        <title>Paenibacillus sp. MBLB1776 Whole Genome Shotgun Sequencing.</title>
        <authorList>
            <person name="Hwang C.Y."/>
            <person name="Cho E.-S."/>
            <person name="Seo M.-J."/>
        </authorList>
    </citation>
    <scope>NUCLEOTIDE SEQUENCE [LARGE SCALE GENOMIC DNA]</scope>
    <source>
        <strain evidence="6 7">MBLB1776</strain>
    </source>
</reference>
<dbReference type="EMBL" id="CP130318">
    <property type="protein sequence ID" value="WNQ13611.1"/>
    <property type="molecule type" value="Genomic_DNA"/>
</dbReference>
<dbReference type="InterPro" id="IPR046335">
    <property type="entry name" value="LacI/GalR-like_sensor"/>
</dbReference>
<keyword evidence="7" id="KW-1185">Reference proteome</keyword>
<dbReference type="Gene3D" id="1.10.260.40">
    <property type="entry name" value="lambda repressor-like DNA-binding domains"/>
    <property type="match status" value="1"/>
</dbReference>
<dbReference type="SUPFAM" id="SSF53822">
    <property type="entry name" value="Periplasmic binding protein-like I"/>
    <property type="match status" value="1"/>
</dbReference>
<evidence type="ECO:0000256" key="1">
    <source>
        <dbReference type="ARBA" id="ARBA00022491"/>
    </source>
</evidence>
<organism evidence="6 7">
    <name type="scientific">Paenibacillus aurantius</name>
    <dbReference type="NCBI Taxonomy" id="2918900"/>
    <lineage>
        <taxon>Bacteria</taxon>
        <taxon>Bacillati</taxon>
        <taxon>Bacillota</taxon>
        <taxon>Bacilli</taxon>
        <taxon>Bacillales</taxon>
        <taxon>Paenibacillaceae</taxon>
        <taxon>Paenibacillus</taxon>
    </lineage>
</organism>
<dbReference type="InterPro" id="IPR010982">
    <property type="entry name" value="Lambda_DNA-bd_dom_sf"/>
</dbReference>
<keyword evidence="2" id="KW-0805">Transcription regulation</keyword>
<evidence type="ECO:0000259" key="5">
    <source>
        <dbReference type="PROSITE" id="PS50932"/>
    </source>
</evidence>
<dbReference type="CDD" id="cd06267">
    <property type="entry name" value="PBP1_LacI_sugar_binding-like"/>
    <property type="match status" value="1"/>
</dbReference>
<feature type="domain" description="HTH lacI-type" evidence="5">
    <location>
        <begin position="3"/>
        <end position="57"/>
    </location>
</feature>
<dbReference type="InterPro" id="IPR028082">
    <property type="entry name" value="Peripla_BP_I"/>
</dbReference>
<evidence type="ECO:0000313" key="6">
    <source>
        <dbReference type="EMBL" id="WNQ13611.1"/>
    </source>
</evidence>
<keyword evidence="4" id="KW-0804">Transcription</keyword>
<keyword evidence="3 6" id="KW-0238">DNA-binding</keyword>
<gene>
    <name evidence="6" type="ORF">MJA45_11525</name>
</gene>
<evidence type="ECO:0000313" key="7">
    <source>
        <dbReference type="Proteomes" id="UP001305702"/>
    </source>
</evidence>